<evidence type="ECO:0000313" key="1">
    <source>
        <dbReference type="EMBL" id="GJN21270.1"/>
    </source>
</evidence>
<name>A0AAV5EFR4_ELECO</name>
<protein>
    <submittedName>
        <fullName evidence="1">Uncharacterized protein</fullName>
    </submittedName>
</protein>
<keyword evidence="2" id="KW-1185">Reference proteome</keyword>
<organism evidence="1 2">
    <name type="scientific">Eleusine coracana subsp. coracana</name>
    <dbReference type="NCBI Taxonomy" id="191504"/>
    <lineage>
        <taxon>Eukaryota</taxon>
        <taxon>Viridiplantae</taxon>
        <taxon>Streptophyta</taxon>
        <taxon>Embryophyta</taxon>
        <taxon>Tracheophyta</taxon>
        <taxon>Spermatophyta</taxon>
        <taxon>Magnoliopsida</taxon>
        <taxon>Liliopsida</taxon>
        <taxon>Poales</taxon>
        <taxon>Poaceae</taxon>
        <taxon>PACMAD clade</taxon>
        <taxon>Chloridoideae</taxon>
        <taxon>Cynodonteae</taxon>
        <taxon>Eleusininae</taxon>
        <taxon>Eleusine</taxon>
    </lineage>
</organism>
<evidence type="ECO:0000313" key="2">
    <source>
        <dbReference type="Proteomes" id="UP001054889"/>
    </source>
</evidence>
<dbReference type="AlphaFoldDB" id="A0AAV5EFR4"/>
<dbReference type="EMBL" id="BQKI01000075">
    <property type="protein sequence ID" value="GJN21270.1"/>
    <property type="molecule type" value="Genomic_DNA"/>
</dbReference>
<gene>
    <name evidence="1" type="primary">gb08733</name>
    <name evidence="1" type="ORF">PR202_gb08733</name>
</gene>
<comment type="caution">
    <text evidence="1">The sequence shown here is derived from an EMBL/GenBank/DDBJ whole genome shotgun (WGS) entry which is preliminary data.</text>
</comment>
<reference evidence="1" key="1">
    <citation type="journal article" date="2018" name="DNA Res.">
        <title>Multiple hybrid de novo genome assembly of finger millet, an orphan allotetraploid crop.</title>
        <authorList>
            <person name="Hatakeyama M."/>
            <person name="Aluri S."/>
            <person name="Balachadran M.T."/>
            <person name="Sivarajan S.R."/>
            <person name="Patrignani A."/>
            <person name="Gruter S."/>
            <person name="Poveda L."/>
            <person name="Shimizu-Inatsugi R."/>
            <person name="Baeten J."/>
            <person name="Francoijs K.J."/>
            <person name="Nataraja K.N."/>
            <person name="Reddy Y.A.N."/>
            <person name="Phadnis S."/>
            <person name="Ravikumar R.L."/>
            <person name="Schlapbach R."/>
            <person name="Sreeman S.M."/>
            <person name="Shimizu K.K."/>
        </authorList>
    </citation>
    <scope>NUCLEOTIDE SEQUENCE</scope>
</reference>
<accession>A0AAV5EFR4</accession>
<proteinExistence type="predicted"/>
<reference evidence="1" key="2">
    <citation type="submission" date="2021-12" db="EMBL/GenBank/DDBJ databases">
        <title>Resequencing data analysis of finger millet.</title>
        <authorList>
            <person name="Hatakeyama M."/>
            <person name="Aluri S."/>
            <person name="Balachadran M.T."/>
            <person name="Sivarajan S.R."/>
            <person name="Poveda L."/>
            <person name="Shimizu-Inatsugi R."/>
            <person name="Schlapbach R."/>
            <person name="Sreeman S.M."/>
            <person name="Shimizu K.K."/>
        </authorList>
    </citation>
    <scope>NUCLEOTIDE SEQUENCE</scope>
</reference>
<sequence length="142" mass="15783">MQVEREQLLEINGRLAMIAGASTVVSVWVLQDYIGQAWAYEYQIQLPVAAIQASLGYVATPGPYAAYALVFAVSQDRNVLVQCTHALLQCDANGTLLQTYQLPANRTILSRYMLQESLLQHDFLPLRDTDAHDGDPPFFQAP</sequence>
<dbReference type="Proteomes" id="UP001054889">
    <property type="component" value="Unassembled WGS sequence"/>
</dbReference>